<evidence type="ECO:0000256" key="3">
    <source>
        <dbReference type="ARBA" id="ARBA00022842"/>
    </source>
</evidence>
<evidence type="ECO:0000256" key="1">
    <source>
        <dbReference type="ARBA" id="ARBA00001946"/>
    </source>
</evidence>
<dbReference type="InterPro" id="IPR013342">
    <property type="entry name" value="Mandelate_racemase_C"/>
</dbReference>
<dbReference type="InterPro" id="IPR036849">
    <property type="entry name" value="Enolase-like_C_sf"/>
</dbReference>
<keyword evidence="6" id="KW-1185">Reference proteome</keyword>
<dbReference type="SFLD" id="SFLDS00001">
    <property type="entry name" value="Enolase"/>
    <property type="match status" value="1"/>
</dbReference>
<dbReference type="Gene3D" id="3.20.20.120">
    <property type="entry name" value="Enolase-like C-terminal domain"/>
    <property type="match status" value="1"/>
</dbReference>
<keyword evidence="3" id="KW-0460">Magnesium</keyword>
<dbReference type="PANTHER" id="PTHR13794:SF58">
    <property type="entry name" value="MITOCHONDRIAL ENOLASE SUPERFAMILY MEMBER 1"/>
    <property type="match status" value="1"/>
</dbReference>
<comment type="cofactor">
    <cofactor evidence="1">
        <name>Mg(2+)</name>
        <dbReference type="ChEBI" id="CHEBI:18420"/>
    </cofactor>
</comment>
<evidence type="ECO:0000256" key="2">
    <source>
        <dbReference type="ARBA" id="ARBA00022723"/>
    </source>
</evidence>
<sequence length="348" mass="37863">MVRNIGRNALRDTNGSGRDLVVVVVRTDRGAEGWGHAGAGALGEVVGAERLGEVIGRSVAELIDPERGVVHPTARALDIPLHDLAGRILGVPVYAMLGARGRREVPCYSGGIYFDDLDPQGMPEGLAAVRRNLAMDWELGYRDFKLKVGRGRRWMPPGPGMARDIEVTRLARESYPESRLMVDANDGFSLTDVGRYLDAVADCGLYWLEEPFVESVPDFVRLRRILVDGDHPTLIADGEMRPDQSLIVELAGAGLLDIALMDVFGFGFSRWRWIMPRLRLAGVLGSPHTWGSPLKMYYAAHLAAGLGNIPTIEGMPGSVEKVDSGGHHFENGVLTVSDEPGFGLRISS</sequence>
<evidence type="ECO:0000313" key="5">
    <source>
        <dbReference type="EMBL" id="MCS0499919.1"/>
    </source>
</evidence>
<dbReference type="SUPFAM" id="SSF51604">
    <property type="entry name" value="Enolase C-terminal domain-like"/>
    <property type="match status" value="1"/>
</dbReference>
<dbReference type="Pfam" id="PF13378">
    <property type="entry name" value="MR_MLE_C"/>
    <property type="match status" value="1"/>
</dbReference>
<dbReference type="InterPro" id="IPR029065">
    <property type="entry name" value="Enolase_C-like"/>
</dbReference>
<protein>
    <submittedName>
        <fullName evidence="5">Mandelate racemase</fullName>
    </submittedName>
</protein>
<evidence type="ECO:0000259" key="4">
    <source>
        <dbReference type="SMART" id="SM00922"/>
    </source>
</evidence>
<comment type="caution">
    <text evidence="5">The sequence shown here is derived from an EMBL/GenBank/DDBJ whole genome shotgun (WGS) entry which is preliminary data.</text>
</comment>
<dbReference type="PANTHER" id="PTHR13794">
    <property type="entry name" value="ENOLASE SUPERFAMILY, MANDELATE RACEMASE"/>
    <property type="match status" value="1"/>
</dbReference>
<dbReference type="InterPro" id="IPR046945">
    <property type="entry name" value="RHMD-like"/>
</dbReference>
<name>A0ABT1ZGS6_9MICO</name>
<feature type="domain" description="Mandelate racemase/muconate lactonizing enzyme C-terminal" evidence="4">
    <location>
        <begin position="126"/>
        <end position="229"/>
    </location>
</feature>
<dbReference type="SMART" id="SM00922">
    <property type="entry name" value="MR_MLE"/>
    <property type="match status" value="1"/>
</dbReference>
<organism evidence="5 6">
    <name type="scientific">Protaetiibacter mangrovi</name>
    <dbReference type="NCBI Taxonomy" id="2970926"/>
    <lineage>
        <taxon>Bacteria</taxon>
        <taxon>Bacillati</taxon>
        <taxon>Actinomycetota</taxon>
        <taxon>Actinomycetes</taxon>
        <taxon>Micrococcales</taxon>
        <taxon>Microbacteriaceae</taxon>
        <taxon>Protaetiibacter</taxon>
    </lineage>
</organism>
<evidence type="ECO:0000313" key="6">
    <source>
        <dbReference type="Proteomes" id="UP001205337"/>
    </source>
</evidence>
<dbReference type="SUPFAM" id="SSF54826">
    <property type="entry name" value="Enolase N-terminal domain-like"/>
    <property type="match status" value="1"/>
</dbReference>
<dbReference type="EMBL" id="JANTHX010000007">
    <property type="protein sequence ID" value="MCS0499919.1"/>
    <property type="molecule type" value="Genomic_DNA"/>
</dbReference>
<dbReference type="RefSeq" id="WP_258799006.1">
    <property type="nucleotide sequence ID" value="NZ_JANTHX010000007.1"/>
</dbReference>
<keyword evidence="2" id="KW-0479">Metal-binding</keyword>
<accession>A0ABT1ZGS6</accession>
<dbReference type="InterPro" id="IPR029017">
    <property type="entry name" value="Enolase-like_N"/>
</dbReference>
<proteinExistence type="predicted"/>
<dbReference type="Proteomes" id="UP001205337">
    <property type="component" value="Unassembled WGS sequence"/>
</dbReference>
<dbReference type="Gene3D" id="3.30.390.10">
    <property type="entry name" value="Enolase-like, N-terminal domain"/>
    <property type="match status" value="1"/>
</dbReference>
<reference evidence="5 6" key="1">
    <citation type="submission" date="2022-08" db="EMBL/GenBank/DDBJ databases">
        <authorList>
            <person name="Li F."/>
        </authorList>
    </citation>
    <scope>NUCLEOTIDE SEQUENCE [LARGE SCALE GENOMIC DNA]</scope>
    <source>
        <strain evidence="5 6">10F1B-8-1</strain>
    </source>
</reference>
<gene>
    <name evidence="5" type="ORF">NUH29_10195</name>
</gene>